<dbReference type="RefSeq" id="WP_184506014.1">
    <property type="nucleotide sequence ID" value="NZ_JACHBT010000011.1"/>
</dbReference>
<keyword evidence="1" id="KW-0732">Signal</keyword>
<proteinExistence type="predicted"/>
<organism evidence="3 4">
    <name type="scientific">Sphingomonas endophytica</name>
    <dbReference type="NCBI Taxonomy" id="869719"/>
    <lineage>
        <taxon>Bacteria</taxon>
        <taxon>Pseudomonadati</taxon>
        <taxon>Pseudomonadota</taxon>
        <taxon>Alphaproteobacteria</taxon>
        <taxon>Sphingomonadales</taxon>
        <taxon>Sphingomonadaceae</taxon>
        <taxon>Sphingomonas</taxon>
    </lineage>
</organism>
<dbReference type="Proteomes" id="UP000522313">
    <property type="component" value="Unassembled WGS sequence"/>
</dbReference>
<evidence type="ECO:0000259" key="2">
    <source>
        <dbReference type="Pfam" id="PF07589"/>
    </source>
</evidence>
<dbReference type="NCBIfam" id="NF035944">
    <property type="entry name" value="PEPxxWA-CTERM"/>
    <property type="match status" value="1"/>
</dbReference>
<sequence>MTIRFAGVAIGCALLLGVPMSAAAAPTTYAFRGQLTQAGQWGTNAAWAFAAGDTFSGSLVYDAAAVTSRNQYIDQADFKLTFYTSPVLSFQYQINTKNGTFAYAPPVAGSYAAVGAATTSSWWSGVDLRFSNYVVKDRPLIDVPASGYVGQYYAHSSFLSLLDYQTRALTDTDVDVDLEGLFAALPPSFNSFSVRFSDPARWKETPGVERIDGVLSGSITSLQKVQGAVPEPSSWGLMILGFMVTGVALRRRSGASGSVRLA</sequence>
<evidence type="ECO:0000256" key="1">
    <source>
        <dbReference type="SAM" id="SignalP"/>
    </source>
</evidence>
<evidence type="ECO:0000313" key="4">
    <source>
        <dbReference type="Proteomes" id="UP000522313"/>
    </source>
</evidence>
<protein>
    <recommendedName>
        <fullName evidence="2">Ice-binding protein C-terminal domain-containing protein</fullName>
    </recommendedName>
</protein>
<feature type="signal peptide" evidence="1">
    <location>
        <begin position="1"/>
        <end position="24"/>
    </location>
</feature>
<feature type="chain" id="PRO_5031072670" description="Ice-binding protein C-terminal domain-containing protein" evidence="1">
    <location>
        <begin position="25"/>
        <end position="262"/>
    </location>
</feature>
<gene>
    <name evidence="3" type="ORF">F4693_002272</name>
</gene>
<accession>A0A7X0JDN0</accession>
<reference evidence="3 4" key="2">
    <citation type="submission" date="2020-08" db="EMBL/GenBank/DDBJ databases">
        <authorList>
            <person name="Partida-Martinez L."/>
            <person name="Huntemann M."/>
            <person name="Clum A."/>
            <person name="Wang J."/>
            <person name="Palaniappan K."/>
            <person name="Ritter S."/>
            <person name="Chen I.-M."/>
            <person name="Stamatis D."/>
            <person name="Reddy T."/>
            <person name="O'Malley R."/>
            <person name="Daum C."/>
            <person name="Shapiro N."/>
            <person name="Ivanova N."/>
            <person name="Kyrpides N."/>
            <person name="Woyke T."/>
        </authorList>
    </citation>
    <scope>NUCLEOTIDE SEQUENCE [LARGE SCALE GENOMIC DNA]</scope>
    <source>
        <strain evidence="3 4">AS3.13</strain>
    </source>
</reference>
<comment type="caution">
    <text evidence="3">The sequence shown here is derived from an EMBL/GenBank/DDBJ whole genome shotgun (WGS) entry which is preliminary data.</text>
</comment>
<evidence type="ECO:0000313" key="3">
    <source>
        <dbReference type="EMBL" id="MBB6505284.1"/>
    </source>
</evidence>
<reference evidence="3 4" key="1">
    <citation type="submission" date="2020-08" db="EMBL/GenBank/DDBJ databases">
        <title>The Agave Microbiome: Exploring the role of microbial communities in plant adaptations to desert environments.</title>
        <authorList>
            <person name="Partida-Martinez L.P."/>
        </authorList>
    </citation>
    <scope>NUCLEOTIDE SEQUENCE [LARGE SCALE GENOMIC DNA]</scope>
    <source>
        <strain evidence="3 4">AS3.13</strain>
    </source>
</reference>
<dbReference type="InterPro" id="IPR013424">
    <property type="entry name" value="Ice-binding_C"/>
</dbReference>
<dbReference type="AlphaFoldDB" id="A0A7X0JDN0"/>
<dbReference type="EMBL" id="JACHBT010000011">
    <property type="protein sequence ID" value="MBB6505284.1"/>
    <property type="molecule type" value="Genomic_DNA"/>
</dbReference>
<name>A0A7X0JDN0_9SPHN</name>
<dbReference type="Pfam" id="PF07589">
    <property type="entry name" value="PEP-CTERM"/>
    <property type="match status" value="1"/>
</dbReference>
<dbReference type="NCBIfam" id="TIGR02595">
    <property type="entry name" value="PEP_CTERM"/>
    <property type="match status" value="1"/>
</dbReference>
<feature type="domain" description="Ice-binding protein C-terminal" evidence="2">
    <location>
        <begin position="228"/>
        <end position="252"/>
    </location>
</feature>